<dbReference type="AlphaFoldDB" id="A0AAW2HST7"/>
<comment type="caution">
    <text evidence="1">The sequence shown here is derived from an EMBL/GenBank/DDBJ whole genome shotgun (WGS) entry which is preliminary data.</text>
</comment>
<organism evidence="1">
    <name type="scientific">Menopon gallinae</name>
    <name type="common">poultry shaft louse</name>
    <dbReference type="NCBI Taxonomy" id="328185"/>
    <lineage>
        <taxon>Eukaryota</taxon>
        <taxon>Metazoa</taxon>
        <taxon>Ecdysozoa</taxon>
        <taxon>Arthropoda</taxon>
        <taxon>Hexapoda</taxon>
        <taxon>Insecta</taxon>
        <taxon>Pterygota</taxon>
        <taxon>Neoptera</taxon>
        <taxon>Paraneoptera</taxon>
        <taxon>Psocodea</taxon>
        <taxon>Troctomorpha</taxon>
        <taxon>Phthiraptera</taxon>
        <taxon>Amblycera</taxon>
        <taxon>Menoponidae</taxon>
        <taxon>Menopon</taxon>
    </lineage>
</organism>
<reference evidence="1" key="1">
    <citation type="journal article" date="2024" name="Gigascience">
        <title>Chromosome-level genome of the poultry shaft louse Menopon gallinae provides insight into the host-switching and adaptive evolution of parasitic lice.</title>
        <authorList>
            <person name="Xu Y."/>
            <person name="Ma L."/>
            <person name="Liu S."/>
            <person name="Liang Y."/>
            <person name="Liu Q."/>
            <person name="He Z."/>
            <person name="Tian L."/>
            <person name="Duan Y."/>
            <person name="Cai W."/>
            <person name="Li H."/>
            <person name="Song F."/>
        </authorList>
    </citation>
    <scope>NUCLEOTIDE SEQUENCE</scope>
    <source>
        <strain evidence="1">Cailab_2023a</strain>
    </source>
</reference>
<proteinExistence type="predicted"/>
<sequence length="293" mass="33901">MYIKHTFHTHSSHSWDIIKINISNICTLLQKYNFSGLHTGSYPVTSHWKHFPYDLYNITDFWTDAVYDESFITFFGLNGLDASYVELQTSLHLTTGMCHTIRPKTEVSAVAKNPGYRIYLLHDLYAYDQLRDKEAGWYIYVHEVKEKFSENINIYSGRQAKVFVPVGEQVEVSLDVYQFRLIQNCSNDPSYNLAECEEKCWVNEDISPKTNCSGPWLPILNKPLCNEPSGMIDLVKATERMCPTNCCPKSCKSLQYKTSVVKRTPNPVQRKLSSEAWIYFGSKAVEYFNYLIN</sequence>
<protein>
    <submittedName>
        <fullName evidence="1">Uncharacterized protein</fullName>
    </submittedName>
</protein>
<dbReference type="EMBL" id="JARGDH010000003">
    <property type="protein sequence ID" value="KAL0272531.1"/>
    <property type="molecule type" value="Genomic_DNA"/>
</dbReference>
<gene>
    <name evidence="1" type="ORF">PYX00_005466</name>
</gene>
<accession>A0AAW2HST7</accession>
<name>A0AAW2HST7_9NEOP</name>
<evidence type="ECO:0000313" key="1">
    <source>
        <dbReference type="EMBL" id="KAL0272531.1"/>
    </source>
</evidence>